<keyword evidence="7" id="KW-1048">Host nucleus</keyword>
<comment type="similarity">
    <text evidence="3">Belongs to the hepatitis delta antigen family.</text>
</comment>
<evidence type="ECO:0000256" key="11">
    <source>
        <dbReference type="ARBA" id="ARBA00023296"/>
    </source>
</evidence>
<dbReference type="KEGG" id="vg:41702909"/>
<keyword evidence="9" id="KW-0694">RNA-binding</keyword>
<dbReference type="GO" id="GO:0003723">
    <property type="term" value="F:RNA binding"/>
    <property type="evidence" value="ECO:0007669"/>
    <property type="project" value="UniProtKB-KW"/>
</dbReference>
<evidence type="ECO:0000256" key="10">
    <source>
        <dbReference type="ARBA" id="ARBA00022990"/>
    </source>
</evidence>
<proteinExistence type="inferred from homology"/>
<evidence type="ECO:0000256" key="7">
    <source>
        <dbReference type="ARBA" id="ARBA00022562"/>
    </source>
</evidence>
<evidence type="ECO:0000259" key="14">
    <source>
        <dbReference type="PROSITE" id="PS51838"/>
    </source>
</evidence>
<keyword evidence="11" id="KW-1160">Virus entry into host cell</keyword>
<evidence type="ECO:0000256" key="4">
    <source>
        <dbReference type="ARBA" id="ARBA00022481"/>
    </source>
</evidence>
<keyword evidence="8" id="KW-0946">Virion</keyword>
<evidence type="ECO:0000256" key="3">
    <source>
        <dbReference type="ARBA" id="ARBA00010721"/>
    </source>
</evidence>
<dbReference type="GO" id="GO:0075732">
    <property type="term" value="P:viral penetration into host nucleus"/>
    <property type="evidence" value="ECO:0007669"/>
    <property type="project" value="UniProtKB-KW"/>
</dbReference>
<evidence type="ECO:0000256" key="12">
    <source>
        <dbReference type="SAM" id="Coils"/>
    </source>
</evidence>
<dbReference type="Gene3D" id="4.10.220.40">
    <property type="entry name" value="Delta antigen, N-terminal"/>
    <property type="match status" value="1"/>
</dbReference>
<dbReference type="PROSITE" id="PS51838">
    <property type="entry name" value="HDAG"/>
    <property type="match status" value="1"/>
</dbReference>
<dbReference type="InterPro" id="IPR002506">
    <property type="entry name" value="HDV_ag"/>
</dbReference>
<dbReference type="SUPFAM" id="SSF58108">
    <property type="entry name" value="Oligomerization domain of hepatitis delta antigen"/>
    <property type="match status" value="1"/>
</dbReference>
<feature type="domain" description="HDAg" evidence="14">
    <location>
        <begin position="21"/>
        <end position="199"/>
    </location>
</feature>
<dbReference type="Proteomes" id="UP000289185">
    <property type="component" value="Segment"/>
</dbReference>
<dbReference type="GO" id="GO:0043657">
    <property type="term" value="C:host cell"/>
    <property type="evidence" value="ECO:0007669"/>
    <property type="project" value="GOC"/>
</dbReference>
<evidence type="ECO:0000256" key="13">
    <source>
        <dbReference type="SAM" id="MobiDB-lite"/>
    </source>
</evidence>
<evidence type="ECO:0000256" key="9">
    <source>
        <dbReference type="ARBA" id="ARBA00022884"/>
    </source>
</evidence>
<name>A0A3G1TVA1_9VIRU</name>
<dbReference type="GO" id="GO:0044423">
    <property type="term" value="C:virion component"/>
    <property type="evidence" value="ECO:0007669"/>
    <property type="project" value="UniProtKB-KW"/>
</dbReference>
<keyword evidence="16" id="KW-1185">Reference proteome</keyword>
<feature type="compositionally biased region" description="Basic and acidic residues" evidence="13">
    <location>
        <begin position="89"/>
        <end position="145"/>
    </location>
</feature>
<dbReference type="RefSeq" id="YP_009553278.1">
    <property type="nucleotide sequence ID" value="NC_040729.1"/>
</dbReference>
<dbReference type="GO" id="GO:0042025">
    <property type="term" value="C:host cell nucleus"/>
    <property type="evidence" value="ECO:0007669"/>
    <property type="project" value="UniProtKB-SubCell"/>
</dbReference>
<sequence>METPSKKQIPTPSREDILEQWVELGKRKKELEKELQKVTKKKRKLEEQHGFLGNVLGIVRGKEQKPAATPQKKRKAEESMDVDGGSRLPPKEIKKRIFTEEERAEHRRRGQLENKKKQLEGRGKQLPEEEQKLLAELTRKDEERKQRFHYGGAGEVNPLEGQSRGAFGGGFVPSTQGVPESPFHRTGTGLDVRGDKMFP</sequence>
<comment type="subcellular location">
    <subcellularLocation>
        <location evidence="1">Host nucleus</location>
    </subcellularLocation>
    <subcellularLocation>
        <location evidence="2">Virion</location>
    </subcellularLocation>
</comment>
<accession>A0A3G1TVA1</accession>
<keyword evidence="5" id="KW-1163">Viral penetration into host nucleus</keyword>
<keyword evidence="10" id="KW-0007">Acetylation</keyword>
<dbReference type="GO" id="GO:0046718">
    <property type="term" value="P:symbiont entry into host cell"/>
    <property type="evidence" value="ECO:0007669"/>
    <property type="project" value="UniProtKB-KW"/>
</dbReference>
<evidence type="ECO:0000256" key="6">
    <source>
        <dbReference type="ARBA" id="ARBA00022553"/>
    </source>
</evidence>
<organism evidence="15">
    <name type="scientific">Snake deltavirus F18-5</name>
    <dbReference type="NCBI Taxonomy" id="2419666"/>
    <lineage>
        <taxon>Viruses</taxon>
        <taxon>Ribozyviria</taxon>
        <taxon>Kolmioviridae</taxon>
        <taxon>Daletvirus</taxon>
        <taxon>Daletvirus boae</taxon>
    </lineage>
</organism>
<evidence type="ECO:0000256" key="8">
    <source>
        <dbReference type="ARBA" id="ARBA00022844"/>
    </source>
</evidence>
<evidence type="ECO:0000313" key="16">
    <source>
        <dbReference type="Proteomes" id="UP000289185"/>
    </source>
</evidence>
<keyword evidence="4" id="KW-0488">Methylation</keyword>
<reference evidence="15" key="1">
    <citation type="journal article" date="2018" name="J. ISSAAS">
        <title>Identification of a novel deltavirus in Boa constrictor.</title>
        <authorList>
            <person name="Hetzel U."/>
            <person name="Szirovicza L."/>
            <person name="Smura T."/>
            <person name="Prahause B."/>
            <person name="Vapalahti O."/>
            <person name="Kipar A."/>
            <person name="Hepojoki J."/>
        </authorList>
    </citation>
    <scope>NUCLEOTIDE SEQUENCE</scope>
    <source>
        <strain evidence="15">F18-5</strain>
    </source>
</reference>
<evidence type="ECO:0000256" key="5">
    <source>
        <dbReference type="ARBA" id="ARBA00022524"/>
    </source>
</evidence>
<keyword evidence="12" id="KW-0175">Coiled coil</keyword>
<keyword evidence="6" id="KW-0597">Phosphoprotein</keyword>
<evidence type="ECO:0000313" key="15">
    <source>
        <dbReference type="EMBL" id="AYF55701.1"/>
    </source>
</evidence>
<dbReference type="InterPro" id="IPR037517">
    <property type="entry name" value="HDAG_dom"/>
</dbReference>
<protein>
    <submittedName>
        <fullName evidence="15">Delta antigen</fullName>
    </submittedName>
</protein>
<feature type="coiled-coil region" evidence="12">
    <location>
        <begin position="14"/>
        <end position="48"/>
    </location>
</feature>
<evidence type="ECO:0000256" key="1">
    <source>
        <dbReference type="ARBA" id="ARBA00004147"/>
    </source>
</evidence>
<dbReference type="GeneID" id="41702909"/>
<dbReference type="Pfam" id="PF01517">
    <property type="entry name" value="HDV_ag"/>
    <property type="match status" value="1"/>
</dbReference>
<dbReference type="EMBL" id="MH988742">
    <property type="protein sequence ID" value="AYF55701.1"/>
    <property type="molecule type" value="Genomic_RNA"/>
</dbReference>
<dbReference type="InterPro" id="IPR027403">
    <property type="entry name" value="Delta_antigen_N"/>
</dbReference>
<feature type="region of interest" description="Disordered" evidence="13">
    <location>
        <begin position="59"/>
        <end position="199"/>
    </location>
</feature>
<evidence type="ECO:0000256" key="2">
    <source>
        <dbReference type="ARBA" id="ARBA00004328"/>
    </source>
</evidence>